<name>A0AAW0U6L2_SCYPA</name>
<protein>
    <submittedName>
        <fullName evidence="2">Uncharacterized protein</fullName>
    </submittedName>
</protein>
<keyword evidence="3" id="KW-1185">Reference proteome</keyword>
<gene>
    <name evidence="2" type="ORF">O3P69_005665</name>
</gene>
<feature type="region of interest" description="Disordered" evidence="1">
    <location>
        <begin position="1"/>
        <end position="31"/>
    </location>
</feature>
<evidence type="ECO:0000313" key="3">
    <source>
        <dbReference type="Proteomes" id="UP001487740"/>
    </source>
</evidence>
<dbReference type="EMBL" id="JARAKH010000017">
    <property type="protein sequence ID" value="KAK8395729.1"/>
    <property type="molecule type" value="Genomic_DNA"/>
</dbReference>
<dbReference type="AlphaFoldDB" id="A0AAW0U6L2"/>
<proteinExistence type="predicted"/>
<comment type="caution">
    <text evidence="2">The sequence shown here is derived from an EMBL/GenBank/DDBJ whole genome shotgun (WGS) entry which is preliminary data.</text>
</comment>
<dbReference type="Proteomes" id="UP001487740">
    <property type="component" value="Unassembled WGS sequence"/>
</dbReference>
<evidence type="ECO:0000313" key="2">
    <source>
        <dbReference type="EMBL" id="KAK8395729.1"/>
    </source>
</evidence>
<sequence>MRADERSVPPTAAASLLPPPTSPPHHHTAPHYRTVPGNFTDLCSCCCCHPPPPVNGPVAGDALCRLESKLLLLEVQHVGQLCGLALPRPLPPLDGLRGRTQHAASIHRPARDTHPSPAAVLCCFVEA</sequence>
<reference evidence="2 3" key="1">
    <citation type="submission" date="2023-03" db="EMBL/GenBank/DDBJ databases">
        <title>High-quality genome of Scylla paramamosain provides insights in environmental adaptation.</title>
        <authorList>
            <person name="Zhang L."/>
        </authorList>
    </citation>
    <scope>NUCLEOTIDE SEQUENCE [LARGE SCALE GENOMIC DNA]</scope>
    <source>
        <strain evidence="2">LZ_2023a</strain>
        <tissue evidence="2">Muscle</tissue>
    </source>
</reference>
<evidence type="ECO:0000256" key="1">
    <source>
        <dbReference type="SAM" id="MobiDB-lite"/>
    </source>
</evidence>
<accession>A0AAW0U6L2</accession>
<organism evidence="2 3">
    <name type="scientific">Scylla paramamosain</name>
    <name type="common">Mud crab</name>
    <dbReference type="NCBI Taxonomy" id="85552"/>
    <lineage>
        <taxon>Eukaryota</taxon>
        <taxon>Metazoa</taxon>
        <taxon>Ecdysozoa</taxon>
        <taxon>Arthropoda</taxon>
        <taxon>Crustacea</taxon>
        <taxon>Multicrustacea</taxon>
        <taxon>Malacostraca</taxon>
        <taxon>Eumalacostraca</taxon>
        <taxon>Eucarida</taxon>
        <taxon>Decapoda</taxon>
        <taxon>Pleocyemata</taxon>
        <taxon>Brachyura</taxon>
        <taxon>Eubrachyura</taxon>
        <taxon>Portunoidea</taxon>
        <taxon>Portunidae</taxon>
        <taxon>Portuninae</taxon>
        <taxon>Scylla</taxon>
    </lineage>
</organism>